<dbReference type="RefSeq" id="WP_111441087.1">
    <property type="nucleotide sequence ID" value="NZ_QKZI01000020.1"/>
</dbReference>
<sequence length="98" mass="11388">MGNFEEMFHLPDLQFIQFCEQQFSLNKGIYNTIDSWFYSKGLTDIIFRRRVMLQFIFVNCSGEAKVKFGPGGLTKKLEFFLASHEKNTASELFVTDSL</sequence>
<proteinExistence type="predicted"/>
<gene>
    <name evidence="1" type="ORF">C7437_1208</name>
</gene>
<organism evidence="1 2">
    <name type="scientific">Psychrobacillus insolitus</name>
    <dbReference type="NCBI Taxonomy" id="1461"/>
    <lineage>
        <taxon>Bacteria</taxon>
        <taxon>Bacillati</taxon>
        <taxon>Bacillota</taxon>
        <taxon>Bacilli</taxon>
        <taxon>Bacillales</taxon>
        <taxon>Bacillaceae</taxon>
        <taxon>Psychrobacillus</taxon>
    </lineage>
</organism>
<evidence type="ECO:0000313" key="1">
    <source>
        <dbReference type="EMBL" id="PZX01230.1"/>
    </source>
</evidence>
<reference evidence="1 2" key="1">
    <citation type="submission" date="2018-06" db="EMBL/GenBank/DDBJ databases">
        <title>Genomic Encyclopedia of Type Strains, Phase IV (KMG-IV): sequencing the most valuable type-strain genomes for metagenomic binning, comparative biology and taxonomic classification.</title>
        <authorList>
            <person name="Goeker M."/>
        </authorList>
    </citation>
    <scope>NUCLEOTIDE SEQUENCE [LARGE SCALE GENOMIC DNA]</scope>
    <source>
        <strain evidence="1 2">DSM 5</strain>
    </source>
</reference>
<keyword evidence="2" id="KW-1185">Reference proteome</keyword>
<dbReference type="Proteomes" id="UP000248646">
    <property type="component" value="Unassembled WGS sequence"/>
</dbReference>
<accession>A0A2W7M9K8</accession>
<evidence type="ECO:0000313" key="2">
    <source>
        <dbReference type="Proteomes" id="UP000248646"/>
    </source>
</evidence>
<protein>
    <submittedName>
        <fullName evidence="1">Uncharacterized protein</fullName>
    </submittedName>
</protein>
<dbReference type="AlphaFoldDB" id="A0A2W7M9K8"/>
<dbReference type="EMBL" id="QKZI01000020">
    <property type="protein sequence ID" value="PZX01230.1"/>
    <property type="molecule type" value="Genomic_DNA"/>
</dbReference>
<name>A0A2W7M9K8_9BACI</name>
<comment type="caution">
    <text evidence="1">The sequence shown here is derived from an EMBL/GenBank/DDBJ whole genome shotgun (WGS) entry which is preliminary data.</text>
</comment>
<dbReference type="OrthoDB" id="2889790at2"/>